<dbReference type="InterPro" id="IPR042092">
    <property type="entry name" value="PsdUridine_s_RsuA/RluB/E/F_cat"/>
</dbReference>
<dbReference type="PANTHER" id="PTHR47683:SF2">
    <property type="entry name" value="RNA-BINDING S4 DOMAIN-CONTAINING PROTEIN"/>
    <property type="match status" value="1"/>
</dbReference>
<dbReference type="SUPFAM" id="SSF55120">
    <property type="entry name" value="Pseudouridine synthase"/>
    <property type="match status" value="1"/>
</dbReference>
<dbReference type="InterPro" id="IPR020094">
    <property type="entry name" value="TruA/RsuA/RluB/E/F_N"/>
</dbReference>
<dbReference type="InterPro" id="IPR020103">
    <property type="entry name" value="PsdUridine_synth_cat_dom_sf"/>
</dbReference>
<keyword evidence="5" id="KW-1185">Reference proteome</keyword>
<accession>A0ABD3P3G6</accession>
<dbReference type="InterPro" id="IPR006145">
    <property type="entry name" value="PsdUridine_synth_RsuA/RluA"/>
</dbReference>
<sequence length="624" mass="70116">MPCQMKASLFGLPTAPIIATTIQRFAYRQAAMMAMAAEPSNSNRMTNMVGRATVRLSDRVAELGLCNRVDAERILTETSTDAREANDDNKEKDAARKVIYVRGEPIVDGRDARVASDESDIEIHLGMPVRLSKRMSELGICSRREAADILNEVKRCGEKDASSLRRLKEVIYLRGKPVMDGAAVKVPPGERYVEIRAGDDPPPERDSGLKEFVPYPDRPWDEIMGDTIVLNKPVGYVSGQEEHQHVPAVRLLHRRNMHLVDDFDGEAQRHFRDGDALRFDRWKYGGFDMKANSIPKRIRRTLDEDELREKNGLDVDETLSGYAPAGRLDIDSTGVILFTRAGIMARRLIEPESKIPKEYIVRVQPAVQLTAREIEIGLKSLPRPTRDLNLLLKQGNRLAGDRGHLKPLLAAQWLNDDQIRLVLVEGKKRQIRRMCRELLGWHVVELVRTSVGPVKIGSLPEGKWRPLTREEVRSIFDEQPNFPEISTSGDEFSAGSISLTRSTEAASPADVGRGIAATLAKRGISEKRVIRVVLDALRKEAGPDGWFPLMKLQAWVGKRLSFLPKEEGKRKQWKEHLLQICRDNPLHFVVRGTQHVGLRGEEDTASTVDTPKRVESTSNITPTT</sequence>
<feature type="domain" description="Pseudouridine synthase RsuA/RluA-like" evidence="3">
    <location>
        <begin position="227"/>
        <end position="436"/>
    </location>
</feature>
<proteinExistence type="predicted"/>
<keyword evidence="1" id="KW-0413">Isomerase</keyword>
<dbReference type="Gene3D" id="3.30.70.580">
    <property type="entry name" value="Pseudouridine synthase I, catalytic domain, N-terminal subdomain"/>
    <property type="match status" value="1"/>
</dbReference>
<name>A0ABD3P3G6_9STRA</name>
<feature type="region of interest" description="Disordered" evidence="2">
    <location>
        <begin position="599"/>
        <end position="624"/>
    </location>
</feature>
<dbReference type="PANTHER" id="PTHR47683">
    <property type="entry name" value="PSEUDOURIDINE SYNTHASE FAMILY PROTEIN-RELATED"/>
    <property type="match status" value="1"/>
</dbReference>
<reference evidence="4 5" key="1">
    <citation type="submission" date="2024-10" db="EMBL/GenBank/DDBJ databases">
        <title>Updated reference genomes for cyclostephanoid diatoms.</title>
        <authorList>
            <person name="Roberts W.R."/>
            <person name="Alverson A.J."/>
        </authorList>
    </citation>
    <scope>NUCLEOTIDE SEQUENCE [LARGE SCALE GENOMIC DNA]</scope>
    <source>
        <strain evidence="4 5">AJA276-08</strain>
    </source>
</reference>
<dbReference type="AlphaFoldDB" id="A0ABD3P3G6"/>
<dbReference type="Proteomes" id="UP001530315">
    <property type="component" value="Unassembled WGS sequence"/>
</dbReference>
<evidence type="ECO:0000313" key="4">
    <source>
        <dbReference type="EMBL" id="KAL3782288.1"/>
    </source>
</evidence>
<gene>
    <name evidence="4" type="ORF">ACHAW5_010590</name>
</gene>
<organism evidence="4 5">
    <name type="scientific">Stephanodiscus triporus</name>
    <dbReference type="NCBI Taxonomy" id="2934178"/>
    <lineage>
        <taxon>Eukaryota</taxon>
        <taxon>Sar</taxon>
        <taxon>Stramenopiles</taxon>
        <taxon>Ochrophyta</taxon>
        <taxon>Bacillariophyta</taxon>
        <taxon>Coscinodiscophyceae</taxon>
        <taxon>Thalassiosirophycidae</taxon>
        <taxon>Stephanodiscales</taxon>
        <taxon>Stephanodiscaceae</taxon>
        <taxon>Stephanodiscus</taxon>
    </lineage>
</organism>
<comment type="caution">
    <text evidence="4">The sequence shown here is derived from an EMBL/GenBank/DDBJ whole genome shotgun (WGS) entry which is preliminary data.</text>
</comment>
<dbReference type="Pfam" id="PF00849">
    <property type="entry name" value="PseudoU_synth_2"/>
    <property type="match status" value="1"/>
</dbReference>
<dbReference type="Gene3D" id="3.30.70.1560">
    <property type="entry name" value="Alpha-L RNA-binding motif"/>
    <property type="match status" value="1"/>
</dbReference>
<evidence type="ECO:0000313" key="5">
    <source>
        <dbReference type="Proteomes" id="UP001530315"/>
    </source>
</evidence>
<dbReference type="InterPro" id="IPR050343">
    <property type="entry name" value="RsuA_PseudoU_synthase"/>
</dbReference>
<evidence type="ECO:0000256" key="1">
    <source>
        <dbReference type="ARBA" id="ARBA00023235"/>
    </source>
</evidence>
<dbReference type="EMBL" id="JALLAZ020001024">
    <property type="protein sequence ID" value="KAL3782288.1"/>
    <property type="molecule type" value="Genomic_DNA"/>
</dbReference>
<protein>
    <recommendedName>
        <fullName evidence="3">Pseudouridine synthase RsuA/RluA-like domain-containing protein</fullName>
    </recommendedName>
</protein>
<evidence type="ECO:0000259" key="3">
    <source>
        <dbReference type="Pfam" id="PF00849"/>
    </source>
</evidence>
<evidence type="ECO:0000256" key="2">
    <source>
        <dbReference type="SAM" id="MobiDB-lite"/>
    </source>
</evidence>
<dbReference type="GO" id="GO:0016853">
    <property type="term" value="F:isomerase activity"/>
    <property type="evidence" value="ECO:0007669"/>
    <property type="project" value="UniProtKB-KW"/>
</dbReference>